<dbReference type="Pfam" id="PF04093">
    <property type="entry name" value="MreD"/>
    <property type="match status" value="1"/>
</dbReference>
<gene>
    <name evidence="9" type="primary">mreD</name>
    <name evidence="9" type="ORF">ENW96_13080</name>
</gene>
<evidence type="ECO:0000256" key="6">
    <source>
        <dbReference type="ARBA" id="ARBA00022989"/>
    </source>
</evidence>
<feature type="transmembrane region" description="Helical" evidence="8">
    <location>
        <begin position="6"/>
        <end position="23"/>
    </location>
</feature>
<evidence type="ECO:0000256" key="8">
    <source>
        <dbReference type="SAM" id="Phobius"/>
    </source>
</evidence>
<sequence length="171" mass="19092">MFSFLGLYIILGLGLFYLNELILHPQVYIRPLAPLLFFVGLKESLPRAFILAVFLGLLLDSYTLAPFGVHLLSSLLLVGVARLARRTFLLKDGLPLILAMLAALVLQELGVRLILSILESGDIFLADLSWHRGLELLVTALLTPVFFSLFRTLERHLGLLGRRRSQAPASW</sequence>
<dbReference type="NCBIfam" id="TIGR03426">
    <property type="entry name" value="shape_MreD"/>
    <property type="match status" value="1"/>
</dbReference>
<name>A0A7C3Z2T0_9BACT</name>
<comment type="subcellular location">
    <subcellularLocation>
        <location evidence="1">Cell membrane</location>
        <topology evidence="1">Multi-pass membrane protein</topology>
    </subcellularLocation>
</comment>
<feature type="transmembrane region" description="Helical" evidence="8">
    <location>
        <begin position="96"/>
        <end position="118"/>
    </location>
</feature>
<keyword evidence="7 8" id="KW-0472">Membrane</keyword>
<dbReference type="EMBL" id="DTMF01000312">
    <property type="protein sequence ID" value="HGF35289.1"/>
    <property type="molecule type" value="Genomic_DNA"/>
</dbReference>
<accession>A0A7C3Z2T0</accession>
<dbReference type="InterPro" id="IPR007227">
    <property type="entry name" value="Cell_shape_determining_MreD"/>
</dbReference>
<protein>
    <submittedName>
        <fullName evidence="9">Rod shape-determining protein MreD</fullName>
    </submittedName>
</protein>
<evidence type="ECO:0000256" key="2">
    <source>
        <dbReference type="ARBA" id="ARBA00007776"/>
    </source>
</evidence>
<evidence type="ECO:0000256" key="1">
    <source>
        <dbReference type="ARBA" id="ARBA00004651"/>
    </source>
</evidence>
<proteinExistence type="inferred from homology"/>
<organism evidence="9">
    <name type="scientific">Desulfobacca acetoxidans</name>
    <dbReference type="NCBI Taxonomy" id="60893"/>
    <lineage>
        <taxon>Bacteria</taxon>
        <taxon>Pseudomonadati</taxon>
        <taxon>Thermodesulfobacteriota</taxon>
        <taxon>Desulfobaccia</taxon>
        <taxon>Desulfobaccales</taxon>
        <taxon>Desulfobaccaceae</taxon>
        <taxon>Desulfobacca</taxon>
    </lineage>
</organism>
<feature type="transmembrane region" description="Helical" evidence="8">
    <location>
        <begin position="64"/>
        <end position="84"/>
    </location>
</feature>
<comment type="caution">
    <text evidence="9">The sequence shown here is derived from an EMBL/GenBank/DDBJ whole genome shotgun (WGS) entry which is preliminary data.</text>
</comment>
<comment type="similarity">
    <text evidence="2">Belongs to the MreD family.</text>
</comment>
<feature type="transmembrane region" description="Helical" evidence="8">
    <location>
        <begin position="35"/>
        <end position="58"/>
    </location>
</feature>
<evidence type="ECO:0000313" key="9">
    <source>
        <dbReference type="EMBL" id="HGF35289.1"/>
    </source>
</evidence>
<dbReference type="GO" id="GO:0008360">
    <property type="term" value="P:regulation of cell shape"/>
    <property type="evidence" value="ECO:0007669"/>
    <property type="project" value="UniProtKB-KW"/>
</dbReference>
<keyword evidence="6 8" id="KW-1133">Transmembrane helix</keyword>
<evidence type="ECO:0000256" key="7">
    <source>
        <dbReference type="ARBA" id="ARBA00023136"/>
    </source>
</evidence>
<keyword evidence="3" id="KW-1003">Cell membrane</keyword>
<keyword evidence="5" id="KW-0133">Cell shape</keyword>
<evidence type="ECO:0000256" key="5">
    <source>
        <dbReference type="ARBA" id="ARBA00022960"/>
    </source>
</evidence>
<feature type="transmembrane region" description="Helical" evidence="8">
    <location>
        <begin position="130"/>
        <end position="153"/>
    </location>
</feature>
<evidence type="ECO:0000256" key="4">
    <source>
        <dbReference type="ARBA" id="ARBA00022692"/>
    </source>
</evidence>
<dbReference type="GO" id="GO:0005886">
    <property type="term" value="C:plasma membrane"/>
    <property type="evidence" value="ECO:0007669"/>
    <property type="project" value="UniProtKB-SubCell"/>
</dbReference>
<keyword evidence="4 8" id="KW-0812">Transmembrane</keyword>
<reference evidence="9" key="1">
    <citation type="journal article" date="2020" name="mSystems">
        <title>Genome- and Community-Level Interaction Insights into Carbon Utilization and Element Cycling Functions of Hydrothermarchaeota in Hydrothermal Sediment.</title>
        <authorList>
            <person name="Zhou Z."/>
            <person name="Liu Y."/>
            <person name="Xu W."/>
            <person name="Pan J."/>
            <person name="Luo Z.H."/>
            <person name="Li M."/>
        </authorList>
    </citation>
    <scope>NUCLEOTIDE SEQUENCE [LARGE SCALE GENOMIC DNA]</scope>
    <source>
        <strain evidence="9">SpSt-897</strain>
    </source>
</reference>
<dbReference type="AlphaFoldDB" id="A0A7C3Z2T0"/>
<evidence type="ECO:0000256" key="3">
    <source>
        <dbReference type="ARBA" id="ARBA00022475"/>
    </source>
</evidence>